<name>A0AAD1U578_EUPCR</name>
<evidence type="ECO:0000256" key="1">
    <source>
        <dbReference type="SAM" id="MobiDB-lite"/>
    </source>
</evidence>
<comment type="caution">
    <text evidence="2">The sequence shown here is derived from an EMBL/GenBank/DDBJ whole genome shotgun (WGS) entry which is preliminary data.</text>
</comment>
<evidence type="ECO:0000313" key="3">
    <source>
        <dbReference type="Proteomes" id="UP001295684"/>
    </source>
</evidence>
<feature type="region of interest" description="Disordered" evidence="1">
    <location>
        <begin position="287"/>
        <end position="314"/>
    </location>
</feature>
<dbReference type="AlphaFoldDB" id="A0AAD1U578"/>
<evidence type="ECO:0000313" key="2">
    <source>
        <dbReference type="EMBL" id="CAI2361595.1"/>
    </source>
</evidence>
<organism evidence="2 3">
    <name type="scientific">Euplotes crassus</name>
    <dbReference type="NCBI Taxonomy" id="5936"/>
    <lineage>
        <taxon>Eukaryota</taxon>
        <taxon>Sar</taxon>
        <taxon>Alveolata</taxon>
        <taxon>Ciliophora</taxon>
        <taxon>Intramacronucleata</taxon>
        <taxon>Spirotrichea</taxon>
        <taxon>Hypotrichia</taxon>
        <taxon>Euplotida</taxon>
        <taxon>Euplotidae</taxon>
        <taxon>Moneuplotes</taxon>
    </lineage>
</organism>
<proteinExistence type="predicted"/>
<reference evidence="2" key="1">
    <citation type="submission" date="2023-07" db="EMBL/GenBank/DDBJ databases">
        <authorList>
            <consortium name="AG Swart"/>
            <person name="Singh M."/>
            <person name="Singh A."/>
            <person name="Seah K."/>
            <person name="Emmerich C."/>
        </authorList>
    </citation>
    <scope>NUCLEOTIDE SEQUENCE</scope>
    <source>
        <strain evidence="2">DP1</strain>
    </source>
</reference>
<protein>
    <submittedName>
        <fullName evidence="2">Uncharacterized protein</fullName>
    </submittedName>
</protein>
<keyword evidence="3" id="KW-1185">Reference proteome</keyword>
<feature type="region of interest" description="Disordered" evidence="1">
    <location>
        <begin position="221"/>
        <end position="242"/>
    </location>
</feature>
<gene>
    <name evidence="2" type="ORF">ECRASSUSDP1_LOCUS2906</name>
</gene>
<dbReference type="EMBL" id="CAMPGE010002784">
    <property type="protein sequence ID" value="CAI2361595.1"/>
    <property type="molecule type" value="Genomic_DNA"/>
</dbReference>
<feature type="compositionally biased region" description="Acidic residues" evidence="1">
    <location>
        <begin position="223"/>
        <end position="240"/>
    </location>
</feature>
<accession>A0AAD1U578</accession>
<feature type="compositionally biased region" description="Basic and acidic residues" evidence="1">
    <location>
        <begin position="295"/>
        <end position="314"/>
    </location>
</feature>
<sequence length="314" mass="36162">MSAEFSDKENLNTLNCAISTASSQRQRRRYTKKRGLKWIETSSKGSIQSRVELQKVIKEAYDFLDQPDEVYEPPEANIFNLTNQKYDVYSLERKKEDLPKIETVEEFVKKRIERSQSIEKQSDHHSFYSRHNYHMKQQETVNQEGKVPELPSSHIDTAKLGLEDIPKLPKSQYTEASCGCFSSSDRKVEEPSADHVSSCILILGREKDNLIHEIMLKSLPETPTEEDMAKEDTEEDVAEEENARNTSCYAFPRVRSISKNKIRIRDQKGSCGPKLKFDNKCLKKCRSNFQNSPSKAKEGIRSLSEREVISNEAE</sequence>
<dbReference type="Proteomes" id="UP001295684">
    <property type="component" value="Unassembled WGS sequence"/>
</dbReference>